<evidence type="ECO:0000256" key="1">
    <source>
        <dbReference type="ARBA" id="ARBA00004651"/>
    </source>
</evidence>
<keyword evidence="9" id="KW-0677">Repeat</keyword>
<name>A0A133ZW31_9BACL</name>
<dbReference type="PATRIC" id="fig|1379.3.peg.1028"/>
<keyword evidence="17" id="KW-0406">Ion transport</keyword>
<dbReference type="Gene3D" id="2.70.150.10">
    <property type="entry name" value="Calcium-transporting ATPase, cytoplasmic transduction domain A"/>
    <property type="match status" value="1"/>
</dbReference>
<dbReference type="PROSITE" id="PS01047">
    <property type="entry name" value="HMA_1"/>
    <property type="match status" value="2"/>
</dbReference>
<dbReference type="GO" id="GO:0043682">
    <property type="term" value="F:P-type divalent copper transporter activity"/>
    <property type="evidence" value="ECO:0007669"/>
    <property type="project" value="TreeGrafter"/>
</dbReference>
<evidence type="ECO:0000259" key="24">
    <source>
        <dbReference type="PROSITE" id="PS50846"/>
    </source>
</evidence>
<dbReference type="NCBIfam" id="TIGR01525">
    <property type="entry name" value="ATPase-IB_hvy"/>
    <property type="match status" value="1"/>
</dbReference>
<evidence type="ECO:0000256" key="18">
    <source>
        <dbReference type="ARBA" id="ARBA00023136"/>
    </source>
</evidence>
<dbReference type="PROSITE" id="PS50846">
    <property type="entry name" value="HMA_2"/>
    <property type="match status" value="2"/>
</dbReference>
<dbReference type="PRINTS" id="PR00119">
    <property type="entry name" value="CATATPASE"/>
</dbReference>
<evidence type="ECO:0000256" key="11">
    <source>
        <dbReference type="ARBA" id="ARBA00022796"/>
    </source>
</evidence>
<dbReference type="SFLD" id="SFLDF00027">
    <property type="entry name" value="p-type_atpase"/>
    <property type="match status" value="1"/>
</dbReference>
<dbReference type="InterPro" id="IPR001757">
    <property type="entry name" value="P_typ_ATPase"/>
</dbReference>
<dbReference type="InterPro" id="IPR018303">
    <property type="entry name" value="ATPase_P-typ_P_site"/>
</dbReference>
<keyword evidence="10 23" id="KW-0547">Nucleotide-binding</keyword>
<evidence type="ECO:0000313" key="25">
    <source>
        <dbReference type="EMBL" id="KXB59648.1"/>
    </source>
</evidence>
<dbReference type="InterPro" id="IPR036412">
    <property type="entry name" value="HAD-like_sf"/>
</dbReference>
<reference evidence="26" key="1">
    <citation type="submission" date="2016-01" db="EMBL/GenBank/DDBJ databases">
        <authorList>
            <person name="Mitreva M."/>
            <person name="Pepin K.H."/>
            <person name="Mihindukulasuriya K.A."/>
            <person name="Fulton R."/>
            <person name="Fronick C."/>
            <person name="O'Laughlin M."/>
            <person name="Miner T."/>
            <person name="Herter B."/>
            <person name="Rosa B.A."/>
            <person name="Cordes M."/>
            <person name="Tomlinson C."/>
            <person name="Wollam A."/>
            <person name="Palsikar V.B."/>
            <person name="Mardis E.R."/>
            <person name="Wilson R.K."/>
        </authorList>
    </citation>
    <scope>NUCLEOTIDE SEQUENCE [LARGE SCALE GENOMIC DNA]</scope>
    <source>
        <strain evidence="26">DNF01167</strain>
    </source>
</reference>
<evidence type="ECO:0000256" key="6">
    <source>
        <dbReference type="ARBA" id="ARBA00022553"/>
    </source>
</evidence>
<keyword evidence="11" id="KW-0187">Copper transport</keyword>
<feature type="transmembrane region" description="Helical" evidence="23">
    <location>
        <begin position="265"/>
        <end position="285"/>
    </location>
</feature>
<feature type="transmembrane region" description="Helical" evidence="23">
    <location>
        <begin position="161"/>
        <end position="180"/>
    </location>
</feature>
<dbReference type="PANTHER" id="PTHR43520:SF8">
    <property type="entry name" value="P-TYPE CU(+) TRANSPORTER"/>
    <property type="match status" value="1"/>
</dbReference>
<evidence type="ECO:0000256" key="12">
    <source>
        <dbReference type="ARBA" id="ARBA00022840"/>
    </source>
</evidence>
<comment type="subcellular location">
    <subcellularLocation>
        <location evidence="1">Cell membrane</location>
        <topology evidence="1">Multi-pass membrane protein</topology>
    </subcellularLocation>
</comment>
<keyword evidence="7 23" id="KW-0812">Transmembrane</keyword>
<feature type="domain" description="HMA" evidence="24">
    <location>
        <begin position="3"/>
        <end position="68"/>
    </location>
</feature>
<feature type="transmembrane region" description="Helical" evidence="23">
    <location>
        <begin position="762"/>
        <end position="784"/>
    </location>
</feature>
<keyword evidence="12 23" id="KW-0067">ATP-binding</keyword>
<comment type="caution">
    <text evidence="25">The sequence shown here is derived from an EMBL/GenBank/DDBJ whole genome shotgun (WGS) entry which is preliminary data.</text>
</comment>
<dbReference type="InterPro" id="IPR006121">
    <property type="entry name" value="HMA_dom"/>
</dbReference>
<feature type="domain" description="HMA" evidence="24">
    <location>
        <begin position="74"/>
        <end position="140"/>
    </location>
</feature>
<evidence type="ECO:0000256" key="4">
    <source>
        <dbReference type="ARBA" id="ARBA00015102"/>
    </source>
</evidence>
<keyword evidence="18 23" id="KW-0472">Membrane</keyword>
<dbReference type="CDD" id="cd00371">
    <property type="entry name" value="HMA"/>
    <property type="match status" value="2"/>
</dbReference>
<dbReference type="Proteomes" id="UP000070355">
    <property type="component" value="Unassembled WGS sequence"/>
</dbReference>
<dbReference type="AlphaFoldDB" id="A0A133ZW31"/>
<dbReference type="NCBIfam" id="TIGR00003">
    <property type="entry name" value="copper ion binding protein"/>
    <property type="match status" value="1"/>
</dbReference>
<dbReference type="GO" id="GO:0005524">
    <property type="term" value="F:ATP binding"/>
    <property type="evidence" value="ECO:0007669"/>
    <property type="project" value="UniProtKB-UniRule"/>
</dbReference>
<feature type="transmembrane region" description="Helical" evidence="23">
    <location>
        <begin position="419"/>
        <end position="440"/>
    </location>
</feature>
<evidence type="ECO:0000256" key="2">
    <source>
        <dbReference type="ARBA" id="ARBA00006024"/>
    </source>
</evidence>
<dbReference type="InterPro" id="IPR027256">
    <property type="entry name" value="P-typ_ATPase_IB"/>
</dbReference>
<feature type="transmembrane region" description="Helical" evidence="23">
    <location>
        <begin position="452"/>
        <end position="475"/>
    </location>
</feature>
<keyword evidence="13" id="KW-0460">Magnesium</keyword>
<dbReference type="FunFam" id="2.70.150.10:FF:000002">
    <property type="entry name" value="Copper-transporting ATPase 1, putative"/>
    <property type="match status" value="1"/>
</dbReference>
<evidence type="ECO:0000256" key="9">
    <source>
        <dbReference type="ARBA" id="ARBA00022737"/>
    </source>
</evidence>
<dbReference type="FunFam" id="3.30.70.100:FF:000005">
    <property type="entry name" value="Copper-exporting P-type ATPase A"/>
    <property type="match status" value="1"/>
</dbReference>
<dbReference type="EC" id="7.2.2.8" evidence="3"/>
<dbReference type="InterPro" id="IPR059000">
    <property type="entry name" value="ATPase_P-type_domA"/>
</dbReference>
<comment type="function">
    <text evidence="22">Involved in copper export.</text>
</comment>
<evidence type="ECO:0000313" key="26">
    <source>
        <dbReference type="Proteomes" id="UP000070355"/>
    </source>
</evidence>
<dbReference type="NCBIfam" id="TIGR01511">
    <property type="entry name" value="ATPase-IB1_Cu"/>
    <property type="match status" value="1"/>
</dbReference>
<dbReference type="EMBL" id="LSDC01000068">
    <property type="protein sequence ID" value="KXB59648.1"/>
    <property type="molecule type" value="Genomic_DNA"/>
</dbReference>
<evidence type="ECO:0000256" key="13">
    <source>
        <dbReference type="ARBA" id="ARBA00022842"/>
    </source>
</evidence>
<dbReference type="PRINTS" id="PR00943">
    <property type="entry name" value="CUATPASE"/>
</dbReference>
<evidence type="ECO:0000256" key="22">
    <source>
        <dbReference type="ARBA" id="ARBA00055366"/>
    </source>
</evidence>
<evidence type="ECO:0000256" key="8">
    <source>
        <dbReference type="ARBA" id="ARBA00022723"/>
    </source>
</evidence>
<feature type="transmembrane region" description="Helical" evidence="23">
    <location>
        <begin position="200"/>
        <end position="216"/>
    </location>
</feature>
<keyword evidence="16" id="KW-0186">Copper</keyword>
<dbReference type="InterPro" id="IPR017969">
    <property type="entry name" value="Heavy-metal-associated_CS"/>
</dbReference>
<evidence type="ECO:0000256" key="3">
    <source>
        <dbReference type="ARBA" id="ARBA00012517"/>
    </source>
</evidence>
<evidence type="ECO:0000256" key="21">
    <source>
        <dbReference type="ARBA" id="ARBA00049289"/>
    </source>
</evidence>
<dbReference type="Gene3D" id="3.30.70.100">
    <property type="match status" value="2"/>
</dbReference>
<dbReference type="SUPFAM" id="SSF55008">
    <property type="entry name" value="HMA, heavy metal-associated domain"/>
    <property type="match status" value="2"/>
</dbReference>
<dbReference type="Pfam" id="PF00403">
    <property type="entry name" value="HMA"/>
    <property type="match status" value="2"/>
</dbReference>
<dbReference type="InterPro" id="IPR044492">
    <property type="entry name" value="P_typ_ATPase_HD_dom"/>
</dbReference>
<feature type="transmembrane region" description="Helical" evidence="23">
    <location>
        <begin position="790"/>
        <end position="809"/>
    </location>
</feature>
<evidence type="ECO:0000256" key="19">
    <source>
        <dbReference type="ARBA" id="ARBA00029719"/>
    </source>
</evidence>
<dbReference type="PROSITE" id="PS00154">
    <property type="entry name" value="ATPASE_E1_E2"/>
    <property type="match status" value="1"/>
</dbReference>
<dbReference type="SFLD" id="SFLDG00002">
    <property type="entry name" value="C1.7:_P-type_atpase_like"/>
    <property type="match status" value="1"/>
</dbReference>
<evidence type="ECO:0000256" key="7">
    <source>
        <dbReference type="ARBA" id="ARBA00022692"/>
    </source>
</evidence>
<dbReference type="SUPFAM" id="SSF56784">
    <property type="entry name" value="HAD-like"/>
    <property type="match status" value="1"/>
</dbReference>
<dbReference type="OrthoDB" id="9813266at2"/>
<dbReference type="InterPro" id="IPR023299">
    <property type="entry name" value="ATPase_P-typ_cyto_dom_N"/>
</dbReference>
<dbReference type="GO" id="GO:0005886">
    <property type="term" value="C:plasma membrane"/>
    <property type="evidence" value="ECO:0007669"/>
    <property type="project" value="UniProtKB-SubCell"/>
</dbReference>
<keyword evidence="5" id="KW-0813">Transport</keyword>
<keyword evidence="6" id="KW-0597">Phosphoprotein</keyword>
<keyword evidence="23" id="KW-1003">Cell membrane</keyword>
<keyword evidence="8 23" id="KW-0479">Metal-binding</keyword>
<dbReference type="GO" id="GO:0005507">
    <property type="term" value="F:copper ion binding"/>
    <property type="evidence" value="ECO:0007669"/>
    <property type="project" value="InterPro"/>
</dbReference>
<dbReference type="Gene3D" id="3.40.1110.10">
    <property type="entry name" value="Calcium-transporting ATPase, cytoplasmic domain N"/>
    <property type="match status" value="1"/>
</dbReference>
<dbReference type="GO" id="GO:0140581">
    <property type="term" value="F:P-type monovalent copper transporter activity"/>
    <property type="evidence" value="ECO:0007669"/>
    <property type="project" value="UniProtKB-EC"/>
</dbReference>
<gene>
    <name evidence="25" type="ORF">HMPREF3186_01043</name>
</gene>
<dbReference type="SUPFAM" id="SSF81665">
    <property type="entry name" value="Calcium ATPase, transmembrane domain M"/>
    <property type="match status" value="1"/>
</dbReference>
<dbReference type="InterPro" id="IPR036163">
    <property type="entry name" value="HMA_dom_sf"/>
</dbReference>
<sequence>MVKNETYLIEGMSCASCAAHIEESLKQVDNLSDVNVNFATSKLTLSRGEGIDRTEVEKIVEKSGYKLTYVSSIEERTFILEGMSCATCAKNIEDTISSLDGTEKAIVNFATEKMVVKFDKEKLSVAEIEKKVEEAGYKARLEIDDLVDDQAEKKQQEIDGIWKRFIYSAIFTVPVLYIAMAEMVGLPMLESLSPMGNPKLFSTVQFILVLPVLYFGRKFFSVGIRALLRRKPNMDSLVALGAGAAFLYSVYSTILVYLGDEHAAMNLYYESATVILTLITLGKYFEGVSKSRTTNAISKLVGLVPKTANLIKDGEEHVVAVDEISTGDILLVRPGEKVPLDGVVIEGRSTVDESMLTGESIPVEKEINSKVVGASINKTGVFKMKVTKVGKDTTLSQIIKLVEDAQNSKAPIAKLADKISGVFVPIVIVLALIAGILWYFVGDVSWSFSLKIIIAVLVIACPCALGLATPTAIMVGTGKGAEHGILIKSSEALQLAKEVNTIVFDKTGTLTEGKISVTDIVTFNNLSEEVLLQLAASVEYLSEHPLGLAIVDEAKNRNLELLEVKDFSSLTGLGISSMVDGKSVLIGNEKLMLENNIVTKDSVEKAEKYASEGKTPLFIAVDSELAGIIAVADQIKASSLETVEKLHSLGLEVVMLTGDNKKTAQVIAEQLSIDKVVSEVLPEDKANEIKKLQAQGKKVAMVGDGINDAPALVQAEVGIAVGTGTDVAIDAADIVLMKPDLNSVVNAIVLSKKTITNIKENLFWAFFYNVIGIPFAMGVFYIFGGPLLNPMLAGAAMSFSSISVVLNALRLKRVKLN</sequence>
<dbReference type="GO" id="GO:0055070">
    <property type="term" value="P:copper ion homeostasis"/>
    <property type="evidence" value="ECO:0007669"/>
    <property type="project" value="TreeGrafter"/>
</dbReference>
<keyword evidence="14" id="KW-1278">Translocase</keyword>
<dbReference type="InterPro" id="IPR006122">
    <property type="entry name" value="HMA_Cu_ion-bd"/>
</dbReference>
<dbReference type="InterPro" id="IPR023298">
    <property type="entry name" value="ATPase_P-typ_TM_dom_sf"/>
</dbReference>
<evidence type="ECO:0000256" key="5">
    <source>
        <dbReference type="ARBA" id="ARBA00022448"/>
    </source>
</evidence>
<feature type="transmembrane region" description="Helical" evidence="23">
    <location>
        <begin position="237"/>
        <end position="259"/>
    </location>
</feature>
<evidence type="ECO:0000256" key="23">
    <source>
        <dbReference type="RuleBase" id="RU362081"/>
    </source>
</evidence>
<proteinExistence type="inferred from homology"/>
<accession>A0A133ZW31</accession>
<dbReference type="NCBIfam" id="TIGR01494">
    <property type="entry name" value="ATPase_P-type"/>
    <property type="match status" value="1"/>
</dbReference>
<evidence type="ECO:0000256" key="15">
    <source>
        <dbReference type="ARBA" id="ARBA00022989"/>
    </source>
</evidence>
<dbReference type="InterPro" id="IPR023214">
    <property type="entry name" value="HAD_sf"/>
</dbReference>
<evidence type="ECO:0000256" key="14">
    <source>
        <dbReference type="ARBA" id="ARBA00022967"/>
    </source>
</evidence>
<dbReference type="SUPFAM" id="SSF81653">
    <property type="entry name" value="Calcium ATPase, transduction domain A"/>
    <property type="match status" value="1"/>
</dbReference>
<evidence type="ECO:0000256" key="10">
    <source>
        <dbReference type="ARBA" id="ARBA00022741"/>
    </source>
</evidence>
<evidence type="ECO:0000256" key="20">
    <source>
        <dbReference type="ARBA" id="ARBA00033239"/>
    </source>
</evidence>
<dbReference type="SFLD" id="SFLDS00003">
    <property type="entry name" value="Haloacid_Dehalogenase"/>
    <property type="match status" value="1"/>
</dbReference>
<dbReference type="PANTHER" id="PTHR43520">
    <property type="entry name" value="ATP7, ISOFORM B"/>
    <property type="match status" value="1"/>
</dbReference>
<dbReference type="STRING" id="1379.HMPREF3186_01043"/>
<dbReference type="CDD" id="cd02094">
    <property type="entry name" value="P-type_ATPase_Cu-like"/>
    <property type="match status" value="1"/>
</dbReference>
<dbReference type="Pfam" id="PF00122">
    <property type="entry name" value="E1-E2_ATPase"/>
    <property type="match status" value="1"/>
</dbReference>
<comment type="similarity">
    <text evidence="2 23">Belongs to the cation transport ATPase (P-type) (TC 3.A.3) family. Type IB subfamily.</text>
</comment>
<dbReference type="Gene3D" id="3.40.50.1000">
    <property type="entry name" value="HAD superfamily/HAD-like"/>
    <property type="match status" value="1"/>
</dbReference>
<keyword evidence="15 23" id="KW-1133">Transmembrane helix</keyword>
<organism evidence="25 26">
    <name type="scientific">Gemella haemolysans</name>
    <dbReference type="NCBI Taxonomy" id="1379"/>
    <lineage>
        <taxon>Bacteria</taxon>
        <taxon>Bacillati</taxon>
        <taxon>Bacillota</taxon>
        <taxon>Bacilli</taxon>
        <taxon>Bacillales</taxon>
        <taxon>Gemellaceae</taxon>
        <taxon>Gemella</taxon>
    </lineage>
</organism>
<dbReference type="InterPro" id="IPR008250">
    <property type="entry name" value="ATPase_P-typ_transduc_dom_A_sf"/>
</dbReference>
<comment type="catalytic activity">
    <reaction evidence="21">
        <text>Cu(+)(in) + ATP + H2O = Cu(+)(out) + ADP + phosphate + H(+)</text>
        <dbReference type="Rhea" id="RHEA:25792"/>
        <dbReference type="ChEBI" id="CHEBI:15377"/>
        <dbReference type="ChEBI" id="CHEBI:15378"/>
        <dbReference type="ChEBI" id="CHEBI:30616"/>
        <dbReference type="ChEBI" id="CHEBI:43474"/>
        <dbReference type="ChEBI" id="CHEBI:49552"/>
        <dbReference type="ChEBI" id="CHEBI:456216"/>
        <dbReference type="EC" id="7.2.2.8"/>
    </reaction>
</comment>
<evidence type="ECO:0000256" key="16">
    <source>
        <dbReference type="ARBA" id="ARBA00023008"/>
    </source>
</evidence>
<evidence type="ECO:0000256" key="17">
    <source>
        <dbReference type="ARBA" id="ARBA00023065"/>
    </source>
</evidence>
<protein>
    <recommendedName>
        <fullName evidence="4">Copper-exporting P-type ATPase</fullName>
        <ecNumber evidence="3">7.2.2.8</ecNumber>
    </recommendedName>
    <alternativeName>
        <fullName evidence="19">Copper-exporting P-type ATPase A</fullName>
    </alternativeName>
    <alternativeName>
        <fullName evidence="20">Cu(+)-exporting ATPase</fullName>
    </alternativeName>
</protein>
<dbReference type="Pfam" id="PF00702">
    <property type="entry name" value="Hydrolase"/>
    <property type="match status" value="1"/>
</dbReference>
<dbReference type="RefSeq" id="WP_060914201.1">
    <property type="nucleotide sequence ID" value="NZ_KQ959959.1"/>
</dbReference>
<dbReference type="GO" id="GO:0016887">
    <property type="term" value="F:ATP hydrolysis activity"/>
    <property type="evidence" value="ECO:0007669"/>
    <property type="project" value="InterPro"/>
</dbReference>